<feature type="modified residue" description="N6-(pyridoxal phosphate)lysine" evidence="6">
    <location>
        <position position="296"/>
    </location>
</feature>
<comment type="cofactor">
    <cofactor evidence="1 6 7">
        <name>pyridoxal 5'-phosphate</name>
        <dbReference type="ChEBI" id="CHEBI:597326"/>
    </cofactor>
</comment>
<reference evidence="8 9" key="1">
    <citation type="submission" date="2018-05" db="EMBL/GenBank/DDBJ databases">
        <title>Leucothrix arctica sp. nov., isolated from Arctic seawater.</title>
        <authorList>
            <person name="Choi A."/>
            <person name="Baek K."/>
        </authorList>
    </citation>
    <scope>NUCLEOTIDE SEQUENCE [LARGE SCALE GENOMIC DNA]</scope>
    <source>
        <strain evidence="8 9">JCM 18388</strain>
    </source>
</reference>
<keyword evidence="8" id="KW-0808">Transferase</keyword>
<evidence type="ECO:0000256" key="7">
    <source>
        <dbReference type="RuleBase" id="RU000382"/>
    </source>
</evidence>
<evidence type="ECO:0000256" key="1">
    <source>
        <dbReference type="ARBA" id="ARBA00001933"/>
    </source>
</evidence>
<dbReference type="InterPro" id="IPR015424">
    <property type="entry name" value="PyrdxlP-dep_Trfase"/>
</dbReference>
<protein>
    <submittedName>
        <fullName evidence="8">Aspartate aminotransferase family protein</fullName>
    </submittedName>
</protein>
<comment type="caution">
    <text evidence="8">The sequence shown here is derived from an EMBL/GenBank/DDBJ whole genome shotgun (WGS) entry which is preliminary data.</text>
</comment>
<evidence type="ECO:0000313" key="8">
    <source>
        <dbReference type="EMBL" id="PWQ95102.1"/>
    </source>
</evidence>
<dbReference type="InterPro" id="IPR010977">
    <property type="entry name" value="Aromatic_deC"/>
</dbReference>
<dbReference type="PANTHER" id="PTHR11999">
    <property type="entry name" value="GROUP II PYRIDOXAL-5-PHOSPHATE DECARBOXYLASE"/>
    <property type="match status" value="1"/>
</dbReference>
<dbReference type="InterPro" id="IPR002129">
    <property type="entry name" value="PyrdxlP-dep_de-COase"/>
</dbReference>
<dbReference type="GO" id="GO:0016831">
    <property type="term" value="F:carboxy-lyase activity"/>
    <property type="evidence" value="ECO:0007669"/>
    <property type="project" value="UniProtKB-KW"/>
</dbReference>
<evidence type="ECO:0000313" key="9">
    <source>
        <dbReference type="Proteomes" id="UP000245539"/>
    </source>
</evidence>
<dbReference type="PANTHER" id="PTHR11999:SF70">
    <property type="entry name" value="MIP05841P"/>
    <property type="match status" value="1"/>
</dbReference>
<keyword evidence="8" id="KW-0032">Aminotransferase</keyword>
<dbReference type="GO" id="GO:0030170">
    <property type="term" value="F:pyridoxal phosphate binding"/>
    <property type="evidence" value="ECO:0007669"/>
    <property type="project" value="InterPro"/>
</dbReference>
<dbReference type="Pfam" id="PF00282">
    <property type="entry name" value="Pyridoxal_deC"/>
    <property type="match status" value="1"/>
</dbReference>
<name>A0A317CFW3_9GAMM</name>
<dbReference type="Gene3D" id="3.90.1150.10">
    <property type="entry name" value="Aspartate Aminotransferase, domain 1"/>
    <property type="match status" value="1"/>
</dbReference>
<dbReference type="InterPro" id="IPR015422">
    <property type="entry name" value="PyrdxlP-dep_Trfase_small"/>
</dbReference>
<evidence type="ECO:0000256" key="2">
    <source>
        <dbReference type="ARBA" id="ARBA00009533"/>
    </source>
</evidence>
<organism evidence="8 9">
    <name type="scientific">Leucothrix pacifica</name>
    <dbReference type="NCBI Taxonomy" id="1247513"/>
    <lineage>
        <taxon>Bacteria</taxon>
        <taxon>Pseudomonadati</taxon>
        <taxon>Pseudomonadota</taxon>
        <taxon>Gammaproteobacteria</taxon>
        <taxon>Thiotrichales</taxon>
        <taxon>Thiotrichaceae</taxon>
        <taxon>Leucothrix</taxon>
    </lineage>
</organism>
<evidence type="ECO:0000256" key="4">
    <source>
        <dbReference type="ARBA" id="ARBA00022898"/>
    </source>
</evidence>
<proteinExistence type="inferred from homology"/>
<dbReference type="Gene3D" id="3.40.640.10">
    <property type="entry name" value="Type I PLP-dependent aspartate aminotransferase-like (Major domain)"/>
    <property type="match status" value="1"/>
</dbReference>
<dbReference type="GO" id="GO:0019752">
    <property type="term" value="P:carboxylic acid metabolic process"/>
    <property type="evidence" value="ECO:0007669"/>
    <property type="project" value="InterPro"/>
</dbReference>
<comment type="similarity">
    <text evidence="2 7">Belongs to the group II decarboxylase family.</text>
</comment>
<dbReference type="Gene3D" id="1.20.1340.10">
    <property type="entry name" value="dopa decarboxylase, N-terminal domain"/>
    <property type="match status" value="1"/>
</dbReference>
<keyword evidence="3" id="KW-0210">Decarboxylase</keyword>
<dbReference type="RefSeq" id="WP_109838548.1">
    <property type="nucleotide sequence ID" value="NZ_QGKM01000047.1"/>
</dbReference>
<evidence type="ECO:0000256" key="6">
    <source>
        <dbReference type="PIRSR" id="PIRSR602129-50"/>
    </source>
</evidence>
<dbReference type="InterPro" id="IPR015421">
    <property type="entry name" value="PyrdxlP-dep_Trfase_major"/>
</dbReference>
<accession>A0A317CFW3</accession>
<dbReference type="OrthoDB" id="9803665at2"/>
<keyword evidence="5 7" id="KW-0456">Lyase</keyword>
<dbReference type="Proteomes" id="UP000245539">
    <property type="component" value="Unassembled WGS sequence"/>
</dbReference>
<keyword evidence="9" id="KW-1185">Reference proteome</keyword>
<sequence length="475" mass="52447">MTPEEFRKAGHELIDWIADYREQVPDLPVRAQVKPNEVRDALPKTAPDSPESFETVLSDLQNIVVPGVTQVQHPMHYGWFPSNASLSSVLGDIASSGLGTLGISWESCPALTEVEQVVCDWLRQLTGLSEAWHGSIHDTASTACVTAMILAREKASGLSKNHGGLPASSAPLIIYSTRQAHSSIAKAVQLAGFGNDNLRYIDEDPYTRAMKPEALAAAITEDRSAGNIPAGIVCSVGATGTTAMDPIDAIADIANAEDIWLHVDAAMAGSAMLLPECRHLWHGVEKADSVAWNPHKWMGTILDTALMYVRDVDHLERVMSTNPSYLRSTADGEVVQYRDWGIPLGRRFRALKLWFHLRLDGPDAIRERMRRDLENAQWFKQQIESMEGWEVLAPVDLQTVCIRHTPMDDDGQLLSGDALDKYTLSWVDIINSSGEAFMSPSVLDGRWMVRVSIGVEGTERSHLEKLIELLKHNTQ</sequence>
<evidence type="ECO:0000256" key="3">
    <source>
        <dbReference type="ARBA" id="ARBA00022793"/>
    </source>
</evidence>
<dbReference type="GO" id="GO:0005737">
    <property type="term" value="C:cytoplasm"/>
    <property type="evidence" value="ECO:0007669"/>
    <property type="project" value="TreeGrafter"/>
</dbReference>
<dbReference type="PRINTS" id="PR00800">
    <property type="entry name" value="YHDCRBOXLASE"/>
</dbReference>
<dbReference type="GO" id="GO:0006520">
    <property type="term" value="P:amino acid metabolic process"/>
    <property type="evidence" value="ECO:0007669"/>
    <property type="project" value="InterPro"/>
</dbReference>
<keyword evidence="4 6" id="KW-0663">Pyridoxal phosphate</keyword>
<dbReference type="EMBL" id="QGKM01000047">
    <property type="protein sequence ID" value="PWQ95102.1"/>
    <property type="molecule type" value="Genomic_DNA"/>
</dbReference>
<dbReference type="SUPFAM" id="SSF53383">
    <property type="entry name" value="PLP-dependent transferases"/>
    <property type="match status" value="1"/>
</dbReference>
<gene>
    <name evidence="8" type="ORF">DKW60_15375</name>
</gene>
<evidence type="ECO:0000256" key="5">
    <source>
        <dbReference type="ARBA" id="ARBA00023239"/>
    </source>
</evidence>
<dbReference type="GO" id="GO:0008483">
    <property type="term" value="F:transaminase activity"/>
    <property type="evidence" value="ECO:0007669"/>
    <property type="project" value="UniProtKB-KW"/>
</dbReference>
<dbReference type="AlphaFoldDB" id="A0A317CFW3"/>